<dbReference type="AlphaFoldDB" id="A0A8G2BKQ4"/>
<protein>
    <recommendedName>
        <fullName evidence="3">DUF1192 domain-containing protein</fullName>
    </recommendedName>
</protein>
<reference evidence="1 2" key="1">
    <citation type="submission" date="2016-10" db="EMBL/GenBank/DDBJ databases">
        <authorList>
            <person name="Varghese N."/>
            <person name="Submissions S."/>
        </authorList>
    </citation>
    <scope>NUCLEOTIDE SEQUENCE [LARGE SCALE GENOMIC DNA]</scope>
    <source>
        <strain evidence="1 2">DSM 18839</strain>
    </source>
</reference>
<dbReference type="Pfam" id="PF06698">
    <property type="entry name" value="DUF1192"/>
    <property type="match status" value="1"/>
</dbReference>
<gene>
    <name evidence="1" type="ORF">SAMN05660686_02805</name>
</gene>
<organism evidence="1 2">
    <name type="scientific">Thalassobaculum litoreum DSM 18839</name>
    <dbReference type="NCBI Taxonomy" id="1123362"/>
    <lineage>
        <taxon>Bacteria</taxon>
        <taxon>Pseudomonadati</taxon>
        <taxon>Pseudomonadota</taxon>
        <taxon>Alphaproteobacteria</taxon>
        <taxon>Rhodospirillales</taxon>
        <taxon>Thalassobaculaceae</taxon>
        <taxon>Thalassobaculum</taxon>
    </lineage>
</organism>
<name>A0A8G2BKQ4_9PROT</name>
<keyword evidence="2" id="KW-1185">Reference proteome</keyword>
<evidence type="ECO:0000313" key="1">
    <source>
        <dbReference type="EMBL" id="SDF93747.1"/>
    </source>
</evidence>
<accession>A0A8G2BKQ4</accession>
<dbReference type="Proteomes" id="UP000198615">
    <property type="component" value="Unassembled WGS sequence"/>
</dbReference>
<dbReference type="RefSeq" id="WP_038013746.1">
    <property type="nucleotide sequence ID" value="NZ_FNBW01000008.1"/>
</dbReference>
<dbReference type="InterPro" id="IPR009579">
    <property type="entry name" value="DUF1192"/>
</dbReference>
<comment type="caution">
    <text evidence="1">The sequence shown here is derived from an EMBL/GenBank/DDBJ whole genome shotgun (WGS) entry which is preliminary data.</text>
</comment>
<dbReference type="OrthoDB" id="7364583at2"/>
<proteinExistence type="predicted"/>
<sequence length="61" mass="6987">MVDLEELEPGKRPKKPRDLSTWNIEDLEDYIQAMQAEIIRAQETIDRKKGVADAANALFKS</sequence>
<evidence type="ECO:0008006" key="3">
    <source>
        <dbReference type="Google" id="ProtNLM"/>
    </source>
</evidence>
<dbReference type="EMBL" id="FNBW01000008">
    <property type="protein sequence ID" value="SDF93747.1"/>
    <property type="molecule type" value="Genomic_DNA"/>
</dbReference>
<evidence type="ECO:0000313" key="2">
    <source>
        <dbReference type="Proteomes" id="UP000198615"/>
    </source>
</evidence>